<proteinExistence type="predicted"/>
<organism evidence="2 3">
    <name type="scientific">Austropuccinia psidii MF-1</name>
    <dbReference type="NCBI Taxonomy" id="1389203"/>
    <lineage>
        <taxon>Eukaryota</taxon>
        <taxon>Fungi</taxon>
        <taxon>Dikarya</taxon>
        <taxon>Basidiomycota</taxon>
        <taxon>Pucciniomycotina</taxon>
        <taxon>Pucciniomycetes</taxon>
        <taxon>Pucciniales</taxon>
        <taxon>Sphaerophragmiaceae</taxon>
        <taxon>Austropuccinia</taxon>
    </lineage>
</organism>
<keyword evidence="3" id="KW-1185">Reference proteome</keyword>
<evidence type="ECO:0000256" key="1">
    <source>
        <dbReference type="SAM" id="MobiDB-lite"/>
    </source>
</evidence>
<evidence type="ECO:0000313" key="3">
    <source>
        <dbReference type="Proteomes" id="UP000765509"/>
    </source>
</evidence>
<comment type="caution">
    <text evidence="2">The sequence shown here is derived from an EMBL/GenBank/DDBJ whole genome shotgun (WGS) entry which is preliminary data.</text>
</comment>
<sequence>MESIDEKKDDAFDSRMEEKNPPPPQQVPKSSPIAWSRNSNIRNQPQAQNKGKGRAPATRKYSQGYKIPNIQQDAMENVFHMARAMMELQKMEEDRLKYQK</sequence>
<feature type="compositionally biased region" description="Polar residues" evidence="1">
    <location>
        <begin position="36"/>
        <end position="49"/>
    </location>
</feature>
<feature type="compositionally biased region" description="Basic and acidic residues" evidence="1">
    <location>
        <begin position="1"/>
        <end position="20"/>
    </location>
</feature>
<evidence type="ECO:0000313" key="2">
    <source>
        <dbReference type="EMBL" id="MBW0461050.1"/>
    </source>
</evidence>
<dbReference type="AlphaFoldDB" id="A0A9Q3GB66"/>
<reference evidence="2" key="1">
    <citation type="submission" date="2021-03" db="EMBL/GenBank/DDBJ databases">
        <title>Draft genome sequence of rust myrtle Austropuccinia psidii MF-1, a brazilian biotype.</title>
        <authorList>
            <person name="Quecine M.C."/>
            <person name="Pachon D.M.R."/>
            <person name="Bonatelli M.L."/>
            <person name="Correr F.H."/>
            <person name="Franceschini L.M."/>
            <person name="Leite T.F."/>
            <person name="Margarido G.R.A."/>
            <person name="Almeida C.A."/>
            <person name="Ferrarezi J.A."/>
            <person name="Labate C.A."/>
        </authorList>
    </citation>
    <scope>NUCLEOTIDE SEQUENCE</scope>
    <source>
        <strain evidence="2">MF-1</strain>
    </source>
</reference>
<gene>
    <name evidence="2" type="ORF">O181_000765</name>
</gene>
<feature type="region of interest" description="Disordered" evidence="1">
    <location>
        <begin position="1"/>
        <end position="64"/>
    </location>
</feature>
<dbReference type="Proteomes" id="UP000765509">
    <property type="component" value="Unassembled WGS sequence"/>
</dbReference>
<dbReference type="EMBL" id="AVOT02000096">
    <property type="protein sequence ID" value="MBW0461050.1"/>
    <property type="molecule type" value="Genomic_DNA"/>
</dbReference>
<accession>A0A9Q3GB66</accession>
<name>A0A9Q3GB66_9BASI</name>
<protein>
    <submittedName>
        <fullName evidence="2">Uncharacterized protein</fullName>
    </submittedName>
</protein>